<organism evidence="5 6">
    <name type="scientific">Fluoribacter dumoffii</name>
    <dbReference type="NCBI Taxonomy" id="463"/>
    <lineage>
        <taxon>Bacteria</taxon>
        <taxon>Pseudomonadati</taxon>
        <taxon>Pseudomonadota</taxon>
        <taxon>Gammaproteobacteria</taxon>
        <taxon>Legionellales</taxon>
        <taxon>Legionellaceae</taxon>
        <taxon>Fluoribacter</taxon>
    </lineage>
</organism>
<name>A0A377G6Z7_9GAMM</name>
<dbReference type="InterPro" id="IPR011004">
    <property type="entry name" value="Trimer_LpxA-like_sf"/>
</dbReference>
<dbReference type="STRING" id="1094715.GCA_000236165_00164"/>
<protein>
    <submittedName>
        <fullName evidence="5">Maltose O-acetyltransferase</fullName>
        <ecNumber evidence="5">2.3.1.79</ecNumber>
    </submittedName>
</protein>
<keyword evidence="3" id="KW-0677">Repeat</keyword>
<accession>A0A377G6Z7</accession>
<evidence type="ECO:0000313" key="5">
    <source>
        <dbReference type="EMBL" id="STO20118.1"/>
    </source>
</evidence>
<keyword evidence="2 5" id="KW-0808">Transferase</keyword>
<dbReference type="InterPro" id="IPR001451">
    <property type="entry name" value="Hexapep"/>
</dbReference>
<evidence type="ECO:0000256" key="1">
    <source>
        <dbReference type="ARBA" id="ARBA00007274"/>
    </source>
</evidence>
<gene>
    <name evidence="5" type="primary">maa</name>
    <name evidence="5" type="ORF">NCTC11370_00163</name>
</gene>
<dbReference type="GeneID" id="93291216"/>
<reference evidence="5 6" key="1">
    <citation type="submission" date="2018-06" db="EMBL/GenBank/DDBJ databases">
        <authorList>
            <consortium name="Pathogen Informatics"/>
            <person name="Doyle S."/>
        </authorList>
    </citation>
    <scope>NUCLEOTIDE SEQUENCE [LARGE SCALE GENOMIC DNA]</scope>
    <source>
        <strain evidence="5 6">NCTC11370</strain>
    </source>
</reference>
<dbReference type="GO" id="GO:0008925">
    <property type="term" value="F:maltose O-acetyltransferase activity"/>
    <property type="evidence" value="ECO:0007669"/>
    <property type="project" value="UniProtKB-EC"/>
</dbReference>
<comment type="similarity">
    <text evidence="1">Belongs to the transferase hexapeptide repeat family.</text>
</comment>
<evidence type="ECO:0000313" key="6">
    <source>
        <dbReference type="Proteomes" id="UP000254554"/>
    </source>
</evidence>
<sequence>MLIKTFKKLQFWMKADRIGPDIPISHWKLYFNSSMLKFCKKKFKYFHQTASFRPGAYAVACSKISLGAHVTIRPGTMLHGDPRDNGAEIIIEDYVLIGSGVHIYVDNHSFEDVSRPIMEQGWRPSKPVRVKEGAWIGANAIILPGVTIGKNAVIGAGSVVTQDIPDFSVAVGVPARVIKNTMMEAQNDFLSKVQA</sequence>
<dbReference type="InterPro" id="IPR018357">
    <property type="entry name" value="Hexapep_transf_CS"/>
</dbReference>
<dbReference type="RefSeq" id="WP_010652330.1">
    <property type="nucleotide sequence ID" value="NZ_JAPHOO010000002.1"/>
</dbReference>
<dbReference type="Gene3D" id="2.160.10.10">
    <property type="entry name" value="Hexapeptide repeat proteins"/>
    <property type="match status" value="1"/>
</dbReference>
<dbReference type="AlphaFoldDB" id="A0A377G6Z7"/>
<keyword evidence="4 5" id="KW-0012">Acyltransferase</keyword>
<dbReference type="PANTHER" id="PTHR23416">
    <property type="entry name" value="SIALIC ACID SYNTHASE-RELATED"/>
    <property type="match status" value="1"/>
</dbReference>
<dbReference type="InterPro" id="IPR051159">
    <property type="entry name" value="Hexapeptide_acetyltransf"/>
</dbReference>
<dbReference type="EMBL" id="UGGT01000001">
    <property type="protein sequence ID" value="STO20118.1"/>
    <property type="molecule type" value="Genomic_DNA"/>
</dbReference>
<keyword evidence="6" id="KW-1185">Reference proteome</keyword>
<dbReference type="PROSITE" id="PS00101">
    <property type="entry name" value="HEXAPEP_TRANSFERASES"/>
    <property type="match status" value="1"/>
</dbReference>
<dbReference type="PANTHER" id="PTHR23416:SF23">
    <property type="entry name" value="ACETYLTRANSFERASE C18B11.09C-RELATED"/>
    <property type="match status" value="1"/>
</dbReference>
<dbReference type="SUPFAM" id="SSF51161">
    <property type="entry name" value="Trimeric LpxA-like enzymes"/>
    <property type="match status" value="1"/>
</dbReference>
<dbReference type="CDD" id="cd04647">
    <property type="entry name" value="LbH_MAT_like"/>
    <property type="match status" value="1"/>
</dbReference>
<dbReference type="OrthoDB" id="9815592at2"/>
<proteinExistence type="inferred from homology"/>
<dbReference type="Proteomes" id="UP000254554">
    <property type="component" value="Unassembled WGS sequence"/>
</dbReference>
<evidence type="ECO:0000256" key="3">
    <source>
        <dbReference type="ARBA" id="ARBA00022737"/>
    </source>
</evidence>
<dbReference type="EC" id="2.3.1.79" evidence="5"/>
<evidence type="ECO:0000256" key="2">
    <source>
        <dbReference type="ARBA" id="ARBA00022679"/>
    </source>
</evidence>
<evidence type="ECO:0000256" key="4">
    <source>
        <dbReference type="ARBA" id="ARBA00023315"/>
    </source>
</evidence>
<dbReference type="Pfam" id="PF00132">
    <property type="entry name" value="Hexapep"/>
    <property type="match status" value="1"/>
</dbReference>